<dbReference type="AlphaFoldDB" id="A0A1F5EBT8"/>
<feature type="domain" description="SHS2" evidence="7">
    <location>
        <begin position="7"/>
        <end position="194"/>
    </location>
</feature>
<organism evidence="8 9">
    <name type="scientific">Candidatus Berkelbacteria bacterium RIFCSPLOWO2_01_FULL_50_28</name>
    <dbReference type="NCBI Taxonomy" id="1797471"/>
    <lineage>
        <taxon>Bacteria</taxon>
        <taxon>Candidatus Berkelbacteria</taxon>
    </lineage>
</organism>
<dbReference type="HAMAP" id="MF_02033">
    <property type="entry name" value="FtsA"/>
    <property type="match status" value="1"/>
</dbReference>
<dbReference type="InterPro" id="IPR003494">
    <property type="entry name" value="SHS2_FtsA"/>
</dbReference>
<dbReference type="SMART" id="SM00842">
    <property type="entry name" value="FtsA"/>
    <property type="match status" value="1"/>
</dbReference>
<dbReference type="CDD" id="cd24048">
    <property type="entry name" value="ASKHA_NBD_FtsA"/>
    <property type="match status" value="1"/>
</dbReference>
<dbReference type="InterPro" id="IPR043129">
    <property type="entry name" value="ATPase_NBD"/>
</dbReference>
<dbReference type="PANTHER" id="PTHR32432">
    <property type="entry name" value="CELL DIVISION PROTEIN FTSA-RELATED"/>
    <property type="match status" value="1"/>
</dbReference>
<dbReference type="InterPro" id="IPR020823">
    <property type="entry name" value="Cell_div_FtsA"/>
</dbReference>
<comment type="similarity">
    <text evidence="5 6">Belongs to the FtsA/MreB family.</text>
</comment>
<dbReference type="NCBIfam" id="TIGR01174">
    <property type="entry name" value="ftsA"/>
    <property type="match status" value="1"/>
</dbReference>
<comment type="caution">
    <text evidence="8">The sequence shown here is derived from an EMBL/GenBank/DDBJ whole genome shotgun (WGS) entry which is preliminary data.</text>
</comment>
<keyword evidence="2 5" id="KW-0132">Cell division</keyword>
<dbReference type="Pfam" id="PF02491">
    <property type="entry name" value="SHS2_FTSA"/>
    <property type="match status" value="1"/>
</dbReference>
<evidence type="ECO:0000256" key="1">
    <source>
        <dbReference type="ARBA" id="ARBA00022475"/>
    </source>
</evidence>
<keyword evidence="1 5" id="KW-1003">Cell membrane</keyword>
<dbReference type="SUPFAM" id="SSF53067">
    <property type="entry name" value="Actin-like ATPase domain"/>
    <property type="match status" value="2"/>
</dbReference>
<reference evidence="8 9" key="1">
    <citation type="journal article" date="2016" name="Nat. Commun.">
        <title>Thousands of microbial genomes shed light on interconnected biogeochemical processes in an aquifer system.</title>
        <authorList>
            <person name="Anantharaman K."/>
            <person name="Brown C.T."/>
            <person name="Hug L.A."/>
            <person name="Sharon I."/>
            <person name="Castelle C.J."/>
            <person name="Probst A.J."/>
            <person name="Thomas B.C."/>
            <person name="Singh A."/>
            <person name="Wilkins M.J."/>
            <person name="Karaoz U."/>
            <person name="Brodie E.L."/>
            <person name="Williams K.H."/>
            <person name="Hubbard S.S."/>
            <person name="Banfield J.F."/>
        </authorList>
    </citation>
    <scope>NUCLEOTIDE SEQUENCE [LARGE SCALE GENOMIC DNA]</scope>
</reference>
<keyword evidence="3 5" id="KW-0472">Membrane</keyword>
<evidence type="ECO:0000313" key="8">
    <source>
        <dbReference type="EMBL" id="OGD64833.1"/>
    </source>
</evidence>
<protein>
    <recommendedName>
        <fullName evidence="5 6">Cell division protein FtsA</fullName>
    </recommendedName>
</protein>
<comment type="subunit">
    <text evidence="5">Self-interacts. Interacts with FtsZ.</text>
</comment>
<accession>A0A1F5EBT8</accession>
<comment type="function">
    <text evidence="5 6">Cell division protein that is involved in the assembly of the Z ring. May serve as a membrane anchor for the Z ring.</text>
</comment>
<dbReference type="GO" id="GO:0009898">
    <property type="term" value="C:cytoplasmic side of plasma membrane"/>
    <property type="evidence" value="ECO:0007669"/>
    <property type="project" value="UniProtKB-UniRule"/>
</dbReference>
<comment type="subcellular location">
    <subcellularLocation>
        <location evidence="5">Cell membrane</location>
        <topology evidence="5">Peripheral membrane protein</topology>
        <orientation evidence="5">Cytoplasmic side</orientation>
    </subcellularLocation>
    <text evidence="5">Localizes to the Z ring in an FtsZ-dependent manner. Targeted to the membrane through a conserved C-terminal amphipathic helix.</text>
</comment>
<dbReference type="Gene3D" id="3.30.1490.110">
    <property type="match status" value="1"/>
</dbReference>
<dbReference type="PIRSF" id="PIRSF003101">
    <property type="entry name" value="FtsA"/>
    <property type="match status" value="1"/>
</dbReference>
<evidence type="ECO:0000313" key="9">
    <source>
        <dbReference type="Proteomes" id="UP000177481"/>
    </source>
</evidence>
<dbReference type="GO" id="GO:0043093">
    <property type="term" value="P:FtsZ-dependent cytokinesis"/>
    <property type="evidence" value="ECO:0007669"/>
    <property type="project" value="UniProtKB-UniRule"/>
</dbReference>
<dbReference type="Gene3D" id="3.30.420.40">
    <property type="match status" value="2"/>
</dbReference>
<evidence type="ECO:0000259" key="7">
    <source>
        <dbReference type="SMART" id="SM00842"/>
    </source>
</evidence>
<evidence type="ECO:0000256" key="2">
    <source>
        <dbReference type="ARBA" id="ARBA00022618"/>
    </source>
</evidence>
<dbReference type="STRING" id="1797471.A3A71_02190"/>
<dbReference type="Pfam" id="PF14450">
    <property type="entry name" value="FtsA"/>
    <property type="match status" value="1"/>
</dbReference>
<dbReference type="GO" id="GO:0032153">
    <property type="term" value="C:cell division site"/>
    <property type="evidence" value="ECO:0007669"/>
    <property type="project" value="UniProtKB-UniRule"/>
</dbReference>
<evidence type="ECO:0000256" key="6">
    <source>
        <dbReference type="PIRNR" id="PIRNR003101"/>
    </source>
</evidence>
<evidence type="ECO:0000256" key="4">
    <source>
        <dbReference type="ARBA" id="ARBA00023306"/>
    </source>
</evidence>
<evidence type="ECO:0000256" key="3">
    <source>
        <dbReference type="ARBA" id="ARBA00023136"/>
    </source>
</evidence>
<dbReference type="PANTHER" id="PTHR32432:SF4">
    <property type="entry name" value="CELL DIVISION PROTEIN FTSA"/>
    <property type="match status" value="1"/>
</dbReference>
<proteinExistence type="inferred from homology"/>
<dbReference type="Proteomes" id="UP000177481">
    <property type="component" value="Unassembled WGS sequence"/>
</dbReference>
<dbReference type="InterPro" id="IPR050696">
    <property type="entry name" value="FtsA/MreB"/>
</dbReference>
<dbReference type="EMBL" id="MEZX01000002">
    <property type="protein sequence ID" value="OGD64833.1"/>
    <property type="molecule type" value="Genomic_DNA"/>
</dbReference>
<evidence type="ECO:0000256" key="5">
    <source>
        <dbReference type="HAMAP-Rule" id="MF_02033"/>
    </source>
</evidence>
<name>A0A1F5EBT8_9BACT</name>
<gene>
    <name evidence="5" type="primary">ftsA</name>
    <name evidence="8" type="ORF">A3A71_02190</name>
</gene>
<keyword evidence="4 5" id="KW-0131">Cell cycle</keyword>
<sequence>MTQDNIITGIDIGTSKVAVVIGTINEGVLSVMGLASVVHHGMRKGIVIDLEETVSSISHALEEAERMAGINVTHAYLSISGSHIISQPAQGVIAVGRASGEIQQDDIDRVIDAAKTVALPQNRELIHTFAHHFIVDGQDEIRDPAGMTGIRLEVQALVVSGATAAIRNLTRAVEQAGINIDGLIFAPLATAKAITTKKQLDSGVIVVDIGAGTTSYAVYEEGELLYCGCLPIGSLHITNDIAIGLRTNLDVADTLKLKYGTVLTDKIRDSETINLAVIDPAEDERVSRKEVAVIIKARVEEIFQMLKEELSKTGKEGKLPAGVIFTGGGSEIEGLTELARDSLRLPATIGYPTAQISGLLDKIDNPIYSCCVGLVLWAVDENKQTHAPWRVDVGKIGGVWDKVRKIFQHFAR</sequence>